<dbReference type="PANTHER" id="PTHR43788">
    <property type="entry name" value="DNA2/NAM7 HELICASE FAMILY MEMBER"/>
    <property type="match status" value="1"/>
</dbReference>
<accession>A0A4Z0NYA3</accession>
<dbReference type="GO" id="GO:0016787">
    <property type="term" value="F:hydrolase activity"/>
    <property type="evidence" value="ECO:0007669"/>
    <property type="project" value="UniProtKB-KW"/>
</dbReference>
<protein>
    <recommendedName>
        <fullName evidence="5">DNA2/NAM7 helicase-like C-terminal domain-containing protein</fullName>
    </recommendedName>
</protein>
<evidence type="ECO:0000256" key="3">
    <source>
        <dbReference type="ARBA" id="ARBA00022806"/>
    </source>
</evidence>
<evidence type="ECO:0000259" key="5">
    <source>
        <dbReference type="Pfam" id="PF13087"/>
    </source>
</evidence>
<dbReference type="Gene3D" id="3.40.50.300">
    <property type="entry name" value="P-loop containing nucleotide triphosphate hydrolases"/>
    <property type="match status" value="2"/>
</dbReference>
<keyword evidence="3" id="KW-0347">Helicase</keyword>
<evidence type="ECO:0000313" key="7">
    <source>
        <dbReference type="Proteomes" id="UP000297535"/>
    </source>
</evidence>
<dbReference type="InterPro" id="IPR050534">
    <property type="entry name" value="Coronavir_polyprotein_1ab"/>
</dbReference>
<evidence type="ECO:0000256" key="1">
    <source>
        <dbReference type="ARBA" id="ARBA00022741"/>
    </source>
</evidence>
<dbReference type="OrthoDB" id="9757917at2"/>
<dbReference type="Proteomes" id="UP000297535">
    <property type="component" value="Unassembled WGS sequence"/>
</dbReference>
<reference evidence="6 7" key="1">
    <citation type="submission" date="2019-04" db="EMBL/GenBank/DDBJ databases">
        <authorList>
            <person name="Feng G."/>
            <person name="Zhu H."/>
        </authorList>
    </citation>
    <scope>NUCLEOTIDE SEQUENCE [LARGE SCALE GENOMIC DNA]</scope>
    <source>
        <strain evidence="6 7">6HR-1</strain>
    </source>
</reference>
<keyword evidence="7" id="KW-1185">Reference proteome</keyword>
<sequence>MSAALISRADSVINDVLNAVAHAQEDIVVKSPPGAGKTRLLEDISALCVMHLQKTVMIACPSNDQADDVTARIAKAFPQIAVDRFVASSGGVPASLAGLANVTVVSDTQRLTAPVTIGTVAKFCEIDGLPFDRDFALYDEAYQVKNVDMLRTGQLAHRRIAIGDPGQIDPITRSSTRHFARDPQGPHVAAPKAMLAANTARAFHLPLSRRLPQDTVDVVQPAFYPGHTFDGVAAAGQRYIDASAHGATPADRLLDRALAAGSLSMIALPAGIMPVVDPEIVDLVAELVRRLTTRRFMVHDDDGSALLRPEDIGVVAFRRHQVSALRGALGNAFSAVNIETANRFQGLERKVIVSLHPLSGKARLDRFSTEGGRLCVAASRHRVNCIVVTRVGVTETLDRFAPDDGRYLGQTEDPYFDGWMAHATFMIKLEDRNRVIRP</sequence>
<dbReference type="EMBL" id="SRLB01000001">
    <property type="protein sequence ID" value="TGE02441.1"/>
    <property type="molecule type" value="Genomic_DNA"/>
</dbReference>
<dbReference type="InterPro" id="IPR041679">
    <property type="entry name" value="DNA2/NAM7-like_C"/>
</dbReference>
<organism evidence="6 7">
    <name type="scientific">Methylobacterium nonmethylotrophicum</name>
    <dbReference type="NCBI Taxonomy" id="1141884"/>
    <lineage>
        <taxon>Bacteria</taxon>
        <taxon>Pseudomonadati</taxon>
        <taxon>Pseudomonadota</taxon>
        <taxon>Alphaproteobacteria</taxon>
        <taxon>Hyphomicrobiales</taxon>
        <taxon>Methylobacteriaceae</taxon>
        <taxon>Methylobacterium</taxon>
    </lineage>
</organism>
<dbReference type="RefSeq" id="WP_135412639.1">
    <property type="nucleotide sequence ID" value="NZ_SRLB01000001.1"/>
</dbReference>
<keyword evidence="1" id="KW-0547">Nucleotide-binding</keyword>
<keyword evidence="4" id="KW-0067">ATP-binding</keyword>
<dbReference type="Pfam" id="PF13087">
    <property type="entry name" value="AAA_12"/>
    <property type="match status" value="1"/>
</dbReference>
<feature type="domain" description="DNA2/NAM7 helicase-like C-terminal" evidence="5">
    <location>
        <begin position="281"/>
        <end position="389"/>
    </location>
</feature>
<dbReference type="AlphaFoldDB" id="A0A4Z0NYA3"/>
<evidence type="ECO:0000256" key="2">
    <source>
        <dbReference type="ARBA" id="ARBA00022801"/>
    </source>
</evidence>
<proteinExistence type="predicted"/>
<dbReference type="GO" id="GO:0005524">
    <property type="term" value="F:ATP binding"/>
    <property type="evidence" value="ECO:0007669"/>
    <property type="project" value="UniProtKB-KW"/>
</dbReference>
<name>A0A4Z0NYA3_9HYPH</name>
<evidence type="ECO:0000256" key="4">
    <source>
        <dbReference type="ARBA" id="ARBA00022840"/>
    </source>
</evidence>
<keyword evidence="2" id="KW-0378">Hydrolase</keyword>
<gene>
    <name evidence="6" type="ORF">EU555_01340</name>
</gene>
<dbReference type="SUPFAM" id="SSF52540">
    <property type="entry name" value="P-loop containing nucleoside triphosphate hydrolases"/>
    <property type="match status" value="1"/>
</dbReference>
<comment type="caution">
    <text evidence="6">The sequence shown here is derived from an EMBL/GenBank/DDBJ whole genome shotgun (WGS) entry which is preliminary data.</text>
</comment>
<evidence type="ECO:0000313" key="6">
    <source>
        <dbReference type="EMBL" id="TGE02441.1"/>
    </source>
</evidence>
<dbReference type="GO" id="GO:0043139">
    <property type="term" value="F:5'-3' DNA helicase activity"/>
    <property type="evidence" value="ECO:0007669"/>
    <property type="project" value="TreeGrafter"/>
</dbReference>
<dbReference type="PANTHER" id="PTHR43788:SF8">
    <property type="entry name" value="DNA-BINDING PROTEIN SMUBP-2"/>
    <property type="match status" value="1"/>
</dbReference>
<dbReference type="InterPro" id="IPR027417">
    <property type="entry name" value="P-loop_NTPase"/>
</dbReference>